<accession>A0A2Z6PUI8</accession>
<reference evidence="2" key="1">
    <citation type="journal article" date="2017" name="Front. Plant Sci.">
        <title>Climate Clever Clovers: New Paradigm to Reduce the Environmental Footprint of Ruminants by Breeding Low Methanogenic Forages Utilizing Haplotype Variation.</title>
        <authorList>
            <person name="Kaur P."/>
            <person name="Appels R."/>
            <person name="Bayer P.E."/>
            <person name="Keeble-Gagnere G."/>
            <person name="Wang J."/>
            <person name="Hirakawa H."/>
            <person name="Shirasawa K."/>
            <person name="Vercoe P."/>
            <person name="Stefanova K."/>
            <person name="Durmic Z."/>
            <person name="Nichols P."/>
            <person name="Revell C."/>
            <person name="Isobe S.N."/>
            <person name="Edwards D."/>
            <person name="Erskine W."/>
        </authorList>
    </citation>
    <scope>NUCLEOTIDE SEQUENCE [LARGE SCALE GENOMIC DNA]</scope>
    <source>
        <strain evidence="2">cv. Daliak</strain>
    </source>
</reference>
<evidence type="ECO:0000313" key="1">
    <source>
        <dbReference type="EMBL" id="GAU50747.1"/>
    </source>
</evidence>
<dbReference type="EMBL" id="DF974859">
    <property type="protein sequence ID" value="GAU50747.1"/>
    <property type="molecule type" value="Genomic_DNA"/>
</dbReference>
<dbReference type="Proteomes" id="UP000242715">
    <property type="component" value="Unassembled WGS sequence"/>
</dbReference>
<proteinExistence type="predicted"/>
<sequence>MLWLSGLPEYYVIALPESSSNLSRYDGRKKLDLLAIYVGDFMTVEVSITGIQLHQQTLGARHHIVTKLVVMELHMGNEAGHGDAYF</sequence>
<protein>
    <submittedName>
        <fullName evidence="1">Uncharacterized protein</fullName>
    </submittedName>
</protein>
<gene>
    <name evidence="1" type="ORF">TSUD_191110</name>
</gene>
<evidence type="ECO:0000313" key="2">
    <source>
        <dbReference type="Proteomes" id="UP000242715"/>
    </source>
</evidence>
<keyword evidence="2" id="KW-1185">Reference proteome</keyword>
<name>A0A2Z6PUI8_TRISU</name>
<organism evidence="1 2">
    <name type="scientific">Trifolium subterraneum</name>
    <name type="common">Subterranean clover</name>
    <dbReference type="NCBI Taxonomy" id="3900"/>
    <lineage>
        <taxon>Eukaryota</taxon>
        <taxon>Viridiplantae</taxon>
        <taxon>Streptophyta</taxon>
        <taxon>Embryophyta</taxon>
        <taxon>Tracheophyta</taxon>
        <taxon>Spermatophyta</taxon>
        <taxon>Magnoliopsida</taxon>
        <taxon>eudicotyledons</taxon>
        <taxon>Gunneridae</taxon>
        <taxon>Pentapetalae</taxon>
        <taxon>rosids</taxon>
        <taxon>fabids</taxon>
        <taxon>Fabales</taxon>
        <taxon>Fabaceae</taxon>
        <taxon>Papilionoideae</taxon>
        <taxon>50 kb inversion clade</taxon>
        <taxon>NPAAA clade</taxon>
        <taxon>Hologalegina</taxon>
        <taxon>IRL clade</taxon>
        <taxon>Trifolieae</taxon>
        <taxon>Trifolium</taxon>
    </lineage>
</organism>
<dbReference type="AlphaFoldDB" id="A0A2Z6PUI8"/>